<protein>
    <recommendedName>
        <fullName evidence="4">Survival motor neuron Tudor domain-containing protein</fullName>
    </recommendedName>
</protein>
<sequence>MVDEQWDDLAILKAFDAAVYKRKNKPTAPKQEPRQASAAPSYHPATPPAHVVGSPASPALSHRSIPGYSHETQYGASGNYPSHSGSQGVFHAPHFEPPYTNYQAPQHQPQAAPAAANDQFAAAYAFAYAQAVTQGAAPSSQFLPQMPRAPQMQFHSPPQCPYGCQHATPSFPNSFGVPTPPVHPDDDLSKLLLSWYQSGYYAGRYKALQEMKASQFRR</sequence>
<dbReference type="STRING" id="1202772.A0A1V9YFQ5"/>
<feature type="compositionally biased region" description="Polar residues" evidence="1">
    <location>
        <begin position="70"/>
        <end position="87"/>
    </location>
</feature>
<dbReference type="Proteomes" id="UP000243579">
    <property type="component" value="Unassembled WGS sequence"/>
</dbReference>
<gene>
    <name evidence="2" type="ORF">ACHHYP_20661</name>
</gene>
<comment type="caution">
    <text evidence="2">The sequence shown here is derived from an EMBL/GenBank/DDBJ whole genome shotgun (WGS) entry which is preliminary data.</text>
</comment>
<feature type="region of interest" description="Disordered" evidence="1">
    <location>
        <begin position="20"/>
        <end position="114"/>
    </location>
</feature>
<feature type="compositionally biased region" description="Low complexity" evidence="1">
    <location>
        <begin position="102"/>
        <end position="114"/>
    </location>
</feature>
<dbReference type="AlphaFoldDB" id="A0A1V9YFQ5"/>
<keyword evidence="3" id="KW-1185">Reference proteome</keyword>
<evidence type="ECO:0008006" key="4">
    <source>
        <dbReference type="Google" id="ProtNLM"/>
    </source>
</evidence>
<evidence type="ECO:0000313" key="3">
    <source>
        <dbReference type="Proteomes" id="UP000243579"/>
    </source>
</evidence>
<accession>A0A1V9YFQ5</accession>
<evidence type="ECO:0000313" key="2">
    <source>
        <dbReference type="EMBL" id="OQR84531.1"/>
    </source>
</evidence>
<evidence type="ECO:0000256" key="1">
    <source>
        <dbReference type="SAM" id="MobiDB-lite"/>
    </source>
</evidence>
<dbReference type="OrthoDB" id="197400at2759"/>
<organism evidence="2 3">
    <name type="scientific">Achlya hypogyna</name>
    <name type="common">Oomycete</name>
    <name type="synonym">Protoachlya hypogyna</name>
    <dbReference type="NCBI Taxonomy" id="1202772"/>
    <lineage>
        <taxon>Eukaryota</taxon>
        <taxon>Sar</taxon>
        <taxon>Stramenopiles</taxon>
        <taxon>Oomycota</taxon>
        <taxon>Saprolegniomycetes</taxon>
        <taxon>Saprolegniales</taxon>
        <taxon>Achlyaceae</taxon>
        <taxon>Achlya</taxon>
    </lineage>
</organism>
<dbReference type="EMBL" id="JNBR01001852">
    <property type="protein sequence ID" value="OQR84531.1"/>
    <property type="molecule type" value="Genomic_DNA"/>
</dbReference>
<proteinExistence type="predicted"/>
<name>A0A1V9YFQ5_ACHHY</name>
<dbReference type="InterPro" id="IPR047313">
    <property type="entry name" value="SMN_C"/>
</dbReference>
<reference evidence="2 3" key="1">
    <citation type="journal article" date="2014" name="Genome Biol. Evol.">
        <title>The secreted proteins of Achlya hypogyna and Thraustotheca clavata identify the ancestral oomycete secretome and reveal gene acquisitions by horizontal gene transfer.</title>
        <authorList>
            <person name="Misner I."/>
            <person name="Blouin N."/>
            <person name="Leonard G."/>
            <person name="Richards T.A."/>
            <person name="Lane C.E."/>
        </authorList>
    </citation>
    <scope>NUCLEOTIDE SEQUENCE [LARGE SCALE GENOMIC DNA]</scope>
    <source>
        <strain evidence="2 3">ATCC 48635</strain>
    </source>
</reference>
<dbReference type="CDD" id="cd22852">
    <property type="entry name" value="SMN_C"/>
    <property type="match status" value="1"/>
</dbReference>